<feature type="chain" id="PRO_5011483769" evidence="1">
    <location>
        <begin position="23"/>
        <end position="263"/>
    </location>
</feature>
<dbReference type="Proteomes" id="UP000199203">
    <property type="component" value="Unassembled WGS sequence"/>
</dbReference>
<dbReference type="EMBL" id="FNBH01000004">
    <property type="protein sequence ID" value="SDG41009.1"/>
    <property type="molecule type" value="Genomic_DNA"/>
</dbReference>
<keyword evidence="1" id="KW-0732">Signal</keyword>
<feature type="signal peptide" evidence="1">
    <location>
        <begin position="1"/>
        <end position="22"/>
    </location>
</feature>
<accession>A0A1G7U1S7</accession>
<sequence length="263" mass="27519">MKKLLFSLIFAGISVANLSAQSKTWDFSDTAKFAAGAISTDTTIDGLSFVTGGSNLTIATNSLATFDDGYAPAQRLQFGGNSYGGSTNPAVGTTSMPTRRYTQFAVAGNAMIKLWARGGGAGRSILISDGTGKVLSSTTFAGNGTSDIAIISYAYTGTAGNIIVSTGGGDNSLYKIEYTDNSTLAVGETRSEIKANAFSIGNKVYIKDLASKNTMVNVYSANGLLVKSFKTSADTDFEVNGRGVYFINLRSDAGERSIKVLLR</sequence>
<proteinExistence type="predicted"/>
<evidence type="ECO:0000313" key="3">
    <source>
        <dbReference type="Proteomes" id="UP000199203"/>
    </source>
</evidence>
<organism evidence="2 3">
    <name type="scientific">Epilithonimonas hungarica</name>
    <dbReference type="NCBI Taxonomy" id="454006"/>
    <lineage>
        <taxon>Bacteria</taxon>
        <taxon>Pseudomonadati</taxon>
        <taxon>Bacteroidota</taxon>
        <taxon>Flavobacteriia</taxon>
        <taxon>Flavobacteriales</taxon>
        <taxon>Weeksellaceae</taxon>
        <taxon>Chryseobacterium group</taxon>
        <taxon>Epilithonimonas</taxon>
    </lineage>
</organism>
<keyword evidence="3" id="KW-1185">Reference proteome</keyword>
<evidence type="ECO:0000313" key="2">
    <source>
        <dbReference type="EMBL" id="SDG41009.1"/>
    </source>
</evidence>
<gene>
    <name evidence="2" type="ORF">SAMN05421825_3277</name>
</gene>
<dbReference type="OrthoDB" id="1425128at2"/>
<name>A0A1G7U1S7_9FLAO</name>
<protein>
    <submittedName>
        <fullName evidence="2">Por secretion system C-terminal sorting domain-containing protein</fullName>
    </submittedName>
</protein>
<dbReference type="AlphaFoldDB" id="A0A1G7U1S7"/>
<reference evidence="3" key="1">
    <citation type="submission" date="2016-10" db="EMBL/GenBank/DDBJ databases">
        <authorList>
            <person name="Varghese N."/>
            <person name="Submissions S."/>
        </authorList>
    </citation>
    <scope>NUCLEOTIDE SEQUENCE [LARGE SCALE GENOMIC DNA]</scope>
    <source>
        <strain evidence="3">DSM 19684</strain>
    </source>
</reference>
<dbReference type="RefSeq" id="WP_089874503.1">
    <property type="nucleotide sequence ID" value="NZ_FNBH01000004.1"/>
</dbReference>
<evidence type="ECO:0000256" key="1">
    <source>
        <dbReference type="SAM" id="SignalP"/>
    </source>
</evidence>